<dbReference type="Proteomes" id="UP001145114">
    <property type="component" value="Unassembled WGS sequence"/>
</dbReference>
<keyword evidence="2" id="KW-1185">Reference proteome</keyword>
<protein>
    <submittedName>
        <fullName evidence="1">Uncharacterized protein</fullName>
    </submittedName>
</protein>
<evidence type="ECO:0000313" key="1">
    <source>
        <dbReference type="EMBL" id="KAJ1680295.1"/>
    </source>
</evidence>
<name>A0ACC1HW67_9FUNG</name>
<dbReference type="EMBL" id="JAMZIH010000009">
    <property type="protein sequence ID" value="KAJ1680295.1"/>
    <property type="molecule type" value="Genomic_DNA"/>
</dbReference>
<organism evidence="1 2">
    <name type="scientific">Spiromyces aspiralis</name>
    <dbReference type="NCBI Taxonomy" id="68401"/>
    <lineage>
        <taxon>Eukaryota</taxon>
        <taxon>Fungi</taxon>
        <taxon>Fungi incertae sedis</taxon>
        <taxon>Zoopagomycota</taxon>
        <taxon>Kickxellomycotina</taxon>
        <taxon>Kickxellomycetes</taxon>
        <taxon>Kickxellales</taxon>
        <taxon>Kickxellaceae</taxon>
        <taxon>Spiromyces</taxon>
    </lineage>
</organism>
<evidence type="ECO:0000313" key="2">
    <source>
        <dbReference type="Proteomes" id="UP001145114"/>
    </source>
</evidence>
<gene>
    <name evidence="1" type="ORF">EV182_000281</name>
</gene>
<reference evidence="1" key="1">
    <citation type="submission" date="2022-06" db="EMBL/GenBank/DDBJ databases">
        <title>Phylogenomic reconstructions and comparative analyses of Kickxellomycotina fungi.</title>
        <authorList>
            <person name="Reynolds N.K."/>
            <person name="Stajich J.E."/>
            <person name="Barry K."/>
            <person name="Grigoriev I.V."/>
            <person name="Crous P."/>
            <person name="Smith M.E."/>
        </authorList>
    </citation>
    <scope>NUCLEOTIDE SEQUENCE</scope>
    <source>
        <strain evidence="1">RSA 2271</strain>
    </source>
</reference>
<proteinExistence type="predicted"/>
<comment type="caution">
    <text evidence="1">The sequence shown here is derived from an EMBL/GenBank/DDBJ whole genome shotgun (WGS) entry which is preliminary data.</text>
</comment>
<sequence>MAAVVSAHDHEHMDLSKSSDAEAAKSVKPLPDMHWSLLTHIILMLVAYAGIFPLALWAFSVVSFLGYLFGWFHKTTTSYTRPNSHVRLSWFLLVVLFLHAAAGSFLHIRRIALNVDFSRRARILFYAYNISCLAHALFGYIQLVLGVLVSWDVCMSGRHTGQCLSHFARGTALLFYGVLLFAILRLCGPVFKLLPRPIEFYQGLVFAGIGVFTIFTEHNFLSSSQDAIDYWSHKDLQHTFIGVLWIAGGLLGAYIGRSAKPHQRNIIPPLILIITGAAMGNHQQNTLMSTQIHSVFGWSLILTGISQIIEFFLLGSNIIDPKAGSPHTFQYVPPLFMALSGLYLMGGTTEQILRLIAAGIDYTTYCMFLAVIGFALLFLVSVLVDLFKKWAPESVTYYLNPNLYLALDAVQTTTLCRPSGGDGDAYRPSRLAPGLSSSDEFSIDLTIDDGGLKPLDTSFASQSPLYNESNPQTAIEPYSSSSSSSNKGKAVHTAGDGRHPDRESSSYDSAVTSSRNSDSGASQNTL</sequence>
<accession>A0ACC1HW67</accession>